<comment type="similarity">
    <text evidence="5">Belongs to the YicC/YloC family.</text>
</comment>
<feature type="domain" description="Endoribonuclease YicC-like C-terminal" evidence="7">
    <location>
        <begin position="172"/>
        <end position="289"/>
    </location>
</feature>
<reference key="1">
    <citation type="submission" date="2010-11" db="EMBL/GenBank/DDBJ databases">
        <title>The complete genome of chromosome of Calditerrivibrio nitroreducens DSM 19672.</title>
        <authorList>
            <consortium name="US DOE Joint Genome Institute (JGI-PGF)"/>
            <person name="Lucas S."/>
            <person name="Copeland A."/>
            <person name="Lapidus A."/>
            <person name="Bruce D."/>
            <person name="Goodwin L."/>
            <person name="Pitluck S."/>
            <person name="Kyrpides N."/>
            <person name="Mavromatis K."/>
            <person name="Ivanova N."/>
            <person name="Mikhailova N."/>
            <person name="Zeytun A."/>
            <person name="Brettin T."/>
            <person name="Detter J.C."/>
            <person name="Tapia R."/>
            <person name="Han C."/>
            <person name="Land M."/>
            <person name="Hauser L."/>
            <person name="Markowitz V."/>
            <person name="Cheng J.-F."/>
            <person name="Hugenholtz P."/>
            <person name="Woyke T."/>
            <person name="Wu D."/>
            <person name="Spring S."/>
            <person name="Schroeder M."/>
            <person name="Brambilla E."/>
            <person name="Klenk H.-P."/>
            <person name="Eisen J.A."/>
        </authorList>
    </citation>
    <scope>NUCLEOTIDE SEQUENCE [LARGE SCALE GENOMIC DNA]</scope>
    <source>
        <strain>DSM 19672</strain>
    </source>
</reference>
<gene>
    <name evidence="8" type="ordered locus">Calni_1017</name>
</gene>
<protein>
    <recommendedName>
        <fullName evidence="10">YicC family protein</fullName>
    </recommendedName>
</protein>
<evidence type="ECO:0000256" key="1">
    <source>
        <dbReference type="ARBA" id="ARBA00001968"/>
    </source>
</evidence>
<proteinExistence type="inferred from homology"/>
<keyword evidence="9" id="KW-1185">Reference proteome</keyword>
<evidence type="ECO:0000259" key="6">
    <source>
        <dbReference type="Pfam" id="PF03755"/>
    </source>
</evidence>
<evidence type="ECO:0000256" key="5">
    <source>
        <dbReference type="ARBA" id="ARBA00035648"/>
    </source>
</evidence>
<dbReference type="eggNOG" id="COG1561">
    <property type="taxonomic scope" value="Bacteria"/>
</dbReference>
<evidence type="ECO:0008006" key="10">
    <source>
        <dbReference type="Google" id="ProtNLM"/>
    </source>
</evidence>
<dbReference type="NCBIfam" id="TIGR00255">
    <property type="entry name" value="YicC/YloC family endoribonuclease"/>
    <property type="match status" value="1"/>
</dbReference>
<keyword evidence="4" id="KW-0378">Hydrolase</keyword>
<dbReference type="GO" id="GO:0004521">
    <property type="term" value="F:RNA endonuclease activity"/>
    <property type="evidence" value="ECO:0007669"/>
    <property type="project" value="InterPro"/>
</dbReference>
<evidence type="ECO:0000259" key="7">
    <source>
        <dbReference type="Pfam" id="PF08340"/>
    </source>
</evidence>
<dbReference type="OrthoDB" id="9771229at2"/>
<dbReference type="GO" id="GO:0016787">
    <property type="term" value="F:hydrolase activity"/>
    <property type="evidence" value="ECO:0007669"/>
    <property type="project" value="UniProtKB-KW"/>
</dbReference>
<feature type="domain" description="Endoribonuclease YicC-like N-terminal" evidence="6">
    <location>
        <begin position="2"/>
        <end position="155"/>
    </location>
</feature>
<dbReference type="Pfam" id="PF08340">
    <property type="entry name" value="YicC-like_C"/>
    <property type="match status" value="1"/>
</dbReference>
<dbReference type="PANTHER" id="PTHR30636:SF3">
    <property type="entry name" value="UPF0701 PROTEIN YICC"/>
    <property type="match status" value="1"/>
</dbReference>
<keyword evidence="2" id="KW-0540">Nuclease</keyword>
<dbReference type="Proteomes" id="UP000007039">
    <property type="component" value="Chromosome"/>
</dbReference>
<dbReference type="HOGENOM" id="CLU_076609_1_0_0"/>
<dbReference type="EMBL" id="CP002347">
    <property type="protein sequence ID" value="ADR18928.1"/>
    <property type="molecule type" value="Genomic_DNA"/>
</dbReference>
<dbReference type="Pfam" id="PF03755">
    <property type="entry name" value="YicC-like_N"/>
    <property type="match status" value="1"/>
</dbReference>
<name>E4THZ8_CALNY</name>
<evidence type="ECO:0000313" key="8">
    <source>
        <dbReference type="EMBL" id="ADR18928.1"/>
    </source>
</evidence>
<accession>E4THZ8</accession>
<dbReference type="PANTHER" id="PTHR30636">
    <property type="entry name" value="UPF0701 PROTEIN YICC"/>
    <property type="match status" value="1"/>
</dbReference>
<keyword evidence="3" id="KW-0255">Endonuclease</keyword>
<evidence type="ECO:0000256" key="3">
    <source>
        <dbReference type="ARBA" id="ARBA00022759"/>
    </source>
</evidence>
<organism evidence="8 9">
    <name type="scientific">Calditerrivibrio nitroreducens (strain DSM 19672 / NBRC 101217 / Yu37-1)</name>
    <dbReference type="NCBI Taxonomy" id="768670"/>
    <lineage>
        <taxon>Bacteria</taxon>
        <taxon>Pseudomonadati</taxon>
        <taxon>Deferribacterota</taxon>
        <taxon>Deferribacteres</taxon>
        <taxon>Deferribacterales</taxon>
        <taxon>Calditerrivibrionaceae</taxon>
    </lineage>
</organism>
<dbReference type="STRING" id="768670.Calni_1017"/>
<evidence type="ECO:0000256" key="2">
    <source>
        <dbReference type="ARBA" id="ARBA00022722"/>
    </source>
</evidence>
<dbReference type="InterPro" id="IPR013527">
    <property type="entry name" value="YicC-like_N"/>
</dbReference>
<comment type="cofactor">
    <cofactor evidence="1">
        <name>a divalent metal cation</name>
        <dbReference type="ChEBI" id="CHEBI:60240"/>
    </cofactor>
</comment>
<evidence type="ECO:0000313" key="9">
    <source>
        <dbReference type="Proteomes" id="UP000007039"/>
    </source>
</evidence>
<dbReference type="InterPro" id="IPR013551">
    <property type="entry name" value="YicC-like_C"/>
</dbReference>
<dbReference type="KEGG" id="cni:Calni_1017"/>
<evidence type="ECO:0000256" key="4">
    <source>
        <dbReference type="ARBA" id="ARBA00022801"/>
    </source>
</evidence>
<dbReference type="InterPro" id="IPR005229">
    <property type="entry name" value="YicC/YloC-like"/>
</dbReference>
<sequence length="290" mass="34135">MIKSMTGYAKVVENFDPCMIKVEIKTLNNKYLDSKIKLPRLFNHLEIKIINLLKDKLDRGKIDLNVDIIYNKTPKIPSINNDLLAAIIKMLNTIRSLHNIDDSIKLEHLLHFNDVLNFYEDDELEEEISKYILLSVEQAIDKLDEMRSFEGEMLRKDILQKLDTLYNIINTIEEKKDRILEDLFEKIKNKIELLLKDEPDKNRVYQEAAMYAERSDIEEEVTRIKSHILHFKKIVENEYPVGKKLDFMCQELYREFNTIGSKSSSTEIINMVVDGKNIVDKLREQVQNIV</sequence>
<dbReference type="AlphaFoldDB" id="E4THZ8"/>
<dbReference type="RefSeq" id="WP_013451141.1">
    <property type="nucleotide sequence ID" value="NC_014758.1"/>
</dbReference>
<reference evidence="8 9" key="2">
    <citation type="journal article" date="2011" name="Stand. Genomic Sci.">
        <title>Complete genome sequence of Calditerrivibrio nitroreducens type strain (Yu37-1).</title>
        <authorList>
            <person name="Pitluck S."/>
            <person name="Sikorski J."/>
            <person name="Zeytun A."/>
            <person name="Lapidus A."/>
            <person name="Nolan M."/>
            <person name="Lucas S."/>
            <person name="Hammon N."/>
            <person name="Deshpande S."/>
            <person name="Cheng J.F."/>
            <person name="Tapia R."/>
            <person name="Han C."/>
            <person name="Goodwin L."/>
            <person name="Liolios K."/>
            <person name="Pagani I."/>
            <person name="Ivanova N."/>
            <person name="Mavromatis K."/>
            <person name="Pati A."/>
            <person name="Chen A."/>
            <person name="Palaniappan K."/>
            <person name="Hauser L."/>
            <person name="Chang Y.J."/>
            <person name="Jeffries C.D."/>
            <person name="Detter J.C."/>
            <person name="Brambilla E."/>
            <person name="Djao O.D."/>
            <person name="Rohde M."/>
            <person name="Spring S."/>
            <person name="Goker M."/>
            <person name="Woyke T."/>
            <person name="Bristow J."/>
            <person name="Eisen J.A."/>
            <person name="Markowitz V."/>
            <person name="Hugenholtz P."/>
            <person name="Kyrpides N.C."/>
            <person name="Klenk H.P."/>
            <person name="Land M."/>
        </authorList>
    </citation>
    <scope>NUCLEOTIDE SEQUENCE [LARGE SCALE GENOMIC DNA]</scope>
    <source>
        <strain evidence="9">DSM 19672 / NBRC 101217 / Yu37-1</strain>
    </source>
</reference>